<evidence type="ECO:0000256" key="2">
    <source>
        <dbReference type="ARBA" id="ARBA00006175"/>
    </source>
</evidence>
<name>A0A399SPW0_9BACT</name>
<feature type="transmembrane region" description="Helical" evidence="8">
    <location>
        <begin position="6"/>
        <end position="26"/>
    </location>
</feature>
<dbReference type="OrthoDB" id="9807293at2"/>
<feature type="transmembrane region" description="Helical" evidence="8">
    <location>
        <begin position="38"/>
        <end position="59"/>
    </location>
</feature>
<feature type="transmembrane region" description="Helical" evidence="8">
    <location>
        <begin position="135"/>
        <end position="154"/>
    </location>
</feature>
<feature type="transmembrane region" description="Helical" evidence="8">
    <location>
        <begin position="223"/>
        <end position="249"/>
    </location>
</feature>
<dbReference type="RefSeq" id="WP_119439807.1">
    <property type="nucleotide sequence ID" value="NZ_QWGR01000017.1"/>
</dbReference>
<dbReference type="PRINTS" id="PR00783">
    <property type="entry name" value="MINTRINSICP"/>
</dbReference>
<keyword evidence="5 8" id="KW-1133">Transmembrane helix</keyword>
<protein>
    <submittedName>
        <fullName evidence="9">Aquaporin family protein</fullName>
    </submittedName>
</protein>
<feature type="transmembrane region" description="Helical" evidence="8">
    <location>
        <begin position="174"/>
        <end position="196"/>
    </location>
</feature>
<evidence type="ECO:0000256" key="4">
    <source>
        <dbReference type="ARBA" id="ARBA00022692"/>
    </source>
</evidence>
<dbReference type="InterPro" id="IPR022357">
    <property type="entry name" value="MIP_CS"/>
</dbReference>
<dbReference type="PANTHER" id="PTHR43829:SF9">
    <property type="entry name" value="AQUAPORIN-9"/>
    <property type="match status" value="1"/>
</dbReference>
<evidence type="ECO:0000256" key="8">
    <source>
        <dbReference type="SAM" id="Phobius"/>
    </source>
</evidence>
<evidence type="ECO:0000256" key="1">
    <source>
        <dbReference type="ARBA" id="ARBA00004141"/>
    </source>
</evidence>
<reference evidence="9 10" key="1">
    <citation type="submission" date="2018-08" db="EMBL/GenBank/DDBJ databases">
        <title>Pallidiluteibacterium maritimus gen. nov., sp. nov., isolated from coastal sediment.</title>
        <authorList>
            <person name="Zhou L.Y."/>
        </authorList>
    </citation>
    <scope>NUCLEOTIDE SEQUENCE [LARGE SCALE GENOMIC DNA]</scope>
    <source>
        <strain evidence="9 10">XSD2</strain>
    </source>
</reference>
<dbReference type="NCBIfam" id="TIGR00861">
    <property type="entry name" value="MIP"/>
    <property type="match status" value="1"/>
</dbReference>
<dbReference type="GO" id="GO:0015254">
    <property type="term" value="F:glycerol channel activity"/>
    <property type="evidence" value="ECO:0007669"/>
    <property type="project" value="TreeGrafter"/>
</dbReference>
<dbReference type="Pfam" id="PF00230">
    <property type="entry name" value="MIP"/>
    <property type="match status" value="1"/>
</dbReference>
<comment type="subcellular location">
    <subcellularLocation>
        <location evidence="1">Membrane</location>
        <topology evidence="1">Multi-pass membrane protein</topology>
    </subcellularLocation>
</comment>
<proteinExistence type="inferred from homology"/>
<dbReference type="SUPFAM" id="SSF81338">
    <property type="entry name" value="Aquaporin-like"/>
    <property type="match status" value="1"/>
</dbReference>
<evidence type="ECO:0000256" key="6">
    <source>
        <dbReference type="ARBA" id="ARBA00023136"/>
    </source>
</evidence>
<evidence type="ECO:0000313" key="9">
    <source>
        <dbReference type="EMBL" id="RIJ46056.1"/>
    </source>
</evidence>
<keyword evidence="10" id="KW-1185">Reference proteome</keyword>
<dbReference type="Gene3D" id="1.20.1080.10">
    <property type="entry name" value="Glycerol uptake facilitator protein"/>
    <property type="match status" value="1"/>
</dbReference>
<dbReference type="EMBL" id="QWGR01000017">
    <property type="protein sequence ID" value="RIJ46056.1"/>
    <property type="molecule type" value="Genomic_DNA"/>
</dbReference>
<sequence>MLTELFGEFLGTAILILLGNGVVANVNLKNTIGNSSGWIVITTGWALAVFTAVFMTAGLSGAHLNPAVTIGLAAASQFAWIKVLPFILAQIAGAMFGALMVYLFYIDHFKITTAPGMKRACFCTAPAIANTKSNFFSEAIGTFVLVLGVLLITVPEFQLEGMNSTKVGLGSLGAMPVALVVFVIGLSLGGTTGYAINPARDLGPRIVHALLPLNAKDDNGWKYAWVPVMGPVAGCFLAAFTHMLIVYLLR</sequence>
<organism evidence="9 10">
    <name type="scientific">Maribellus luteus</name>
    <dbReference type="NCBI Taxonomy" id="2305463"/>
    <lineage>
        <taxon>Bacteria</taxon>
        <taxon>Pseudomonadati</taxon>
        <taxon>Bacteroidota</taxon>
        <taxon>Bacteroidia</taxon>
        <taxon>Marinilabiliales</taxon>
        <taxon>Prolixibacteraceae</taxon>
        <taxon>Maribellus</taxon>
    </lineage>
</organism>
<dbReference type="PROSITE" id="PS00221">
    <property type="entry name" value="MIP"/>
    <property type="match status" value="1"/>
</dbReference>
<feature type="transmembrane region" description="Helical" evidence="8">
    <location>
        <begin position="79"/>
        <end position="105"/>
    </location>
</feature>
<dbReference type="AlphaFoldDB" id="A0A399SPW0"/>
<dbReference type="GO" id="GO:0005886">
    <property type="term" value="C:plasma membrane"/>
    <property type="evidence" value="ECO:0007669"/>
    <property type="project" value="TreeGrafter"/>
</dbReference>
<keyword evidence="3 7" id="KW-0813">Transport</keyword>
<keyword evidence="4 7" id="KW-0812">Transmembrane</keyword>
<evidence type="ECO:0000256" key="5">
    <source>
        <dbReference type="ARBA" id="ARBA00022989"/>
    </source>
</evidence>
<dbReference type="InterPro" id="IPR000425">
    <property type="entry name" value="MIP"/>
</dbReference>
<evidence type="ECO:0000313" key="10">
    <source>
        <dbReference type="Proteomes" id="UP000265926"/>
    </source>
</evidence>
<evidence type="ECO:0000256" key="3">
    <source>
        <dbReference type="ARBA" id="ARBA00022448"/>
    </source>
</evidence>
<dbReference type="Proteomes" id="UP000265926">
    <property type="component" value="Unassembled WGS sequence"/>
</dbReference>
<comment type="similarity">
    <text evidence="2 7">Belongs to the MIP/aquaporin (TC 1.A.8) family.</text>
</comment>
<gene>
    <name evidence="9" type="ORF">D1614_20225</name>
</gene>
<evidence type="ECO:0000256" key="7">
    <source>
        <dbReference type="RuleBase" id="RU000477"/>
    </source>
</evidence>
<keyword evidence="6 8" id="KW-0472">Membrane</keyword>
<dbReference type="InterPro" id="IPR050363">
    <property type="entry name" value="MIP/Aquaporin"/>
</dbReference>
<comment type="caution">
    <text evidence="9">The sequence shown here is derived from an EMBL/GenBank/DDBJ whole genome shotgun (WGS) entry which is preliminary data.</text>
</comment>
<dbReference type="InterPro" id="IPR023271">
    <property type="entry name" value="Aquaporin-like"/>
</dbReference>
<accession>A0A399SPW0</accession>
<dbReference type="PANTHER" id="PTHR43829">
    <property type="entry name" value="AQUAPORIN OR AQUAGLYCEROPORIN RELATED"/>
    <property type="match status" value="1"/>
</dbReference>